<proteinExistence type="predicted"/>
<dbReference type="AlphaFoldDB" id="A0ABC8RSL3"/>
<reference evidence="1 2" key="1">
    <citation type="submission" date="2024-02" db="EMBL/GenBank/DDBJ databases">
        <authorList>
            <person name="Vignale AGUSTIN F."/>
            <person name="Sosa J E."/>
            <person name="Modenutti C."/>
        </authorList>
    </citation>
    <scope>NUCLEOTIDE SEQUENCE [LARGE SCALE GENOMIC DNA]</scope>
</reference>
<dbReference type="EMBL" id="CAUOFW020001525">
    <property type="protein sequence ID" value="CAK9146004.1"/>
    <property type="molecule type" value="Genomic_DNA"/>
</dbReference>
<comment type="caution">
    <text evidence="1">The sequence shown here is derived from an EMBL/GenBank/DDBJ whole genome shotgun (WGS) entry which is preliminary data.</text>
</comment>
<protein>
    <submittedName>
        <fullName evidence="1">Uncharacterized protein</fullName>
    </submittedName>
</protein>
<evidence type="ECO:0000313" key="2">
    <source>
        <dbReference type="Proteomes" id="UP001642360"/>
    </source>
</evidence>
<dbReference type="Proteomes" id="UP001642360">
    <property type="component" value="Unassembled WGS sequence"/>
</dbReference>
<sequence length="55" mass="6105">MAPQGPLPSAFNVADRDVADKEAAQMFYAVATNNFVVSRKRTCQQVVATNQRYVE</sequence>
<keyword evidence="2" id="KW-1185">Reference proteome</keyword>
<evidence type="ECO:0000313" key="1">
    <source>
        <dbReference type="EMBL" id="CAK9146004.1"/>
    </source>
</evidence>
<name>A0ABC8RSL3_9AQUA</name>
<organism evidence="1 2">
    <name type="scientific">Ilex paraguariensis</name>
    <name type="common">yerba mate</name>
    <dbReference type="NCBI Taxonomy" id="185542"/>
    <lineage>
        <taxon>Eukaryota</taxon>
        <taxon>Viridiplantae</taxon>
        <taxon>Streptophyta</taxon>
        <taxon>Embryophyta</taxon>
        <taxon>Tracheophyta</taxon>
        <taxon>Spermatophyta</taxon>
        <taxon>Magnoliopsida</taxon>
        <taxon>eudicotyledons</taxon>
        <taxon>Gunneridae</taxon>
        <taxon>Pentapetalae</taxon>
        <taxon>asterids</taxon>
        <taxon>campanulids</taxon>
        <taxon>Aquifoliales</taxon>
        <taxon>Aquifoliaceae</taxon>
        <taxon>Ilex</taxon>
    </lineage>
</organism>
<gene>
    <name evidence="1" type="ORF">ILEXP_LOCUS13831</name>
</gene>
<accession>A0ABC8RSL3</accession>